<sequence length="669" mass="73783">MTDHEKEILDKIKQSTEKTPVPESLAPDQIMKMLEEHNSTQASGHIPKKHGFSRGHRMRGGLIAAALVLVVGIGAHIRQQNLSSDSATFSTKSSSSIGTSSGKLASSDTLETATDYDEVYTYLQSYQDELDSSSVTGSTDSGIVMYSNETADSGARTDSSSSSSDSVTASARAVDTSFSDTNVRTEGVGEADIVKTDGSYLYTLKANSQEISIVDIRSDQMKVVSGISLNENFQASEFYLSDQKLFVLGNMQNTQVDSDSKTLYRGSCTRIQTYDLADINNPKSIGTVDQSGYYRTSRFKDGYLYVFSDYYIYDTITKKDYPSYVPLVGDNLLKQSDIYLPTNHAADQYLVVSSVSASSPDKAADQKAVMSENGEVYVSENNIYIYEYANSSILADNLAAKNQTILRKLSYNKGKLSGSAQGKVKGYLNDSFSIDEYDNTLRLVTTVTHNVGSSSQSNSVYVLDADLKTIGKIEDLAKNEQVYSARFLGDTGYFVTYEQTDPLFSVDFSDPENPKILGKLKIPGFSEYLHFYSDNLLLGIGMDTDENGITNGVKVSMFDISDPSDVKEVSKYTLDQYYYSDVFSDYRAALVDTEKNLIGFPLSGSANQYVILSYDKDQGFQVQMQEEVNGNSYLGTRGVYANEKFYVINGNAIEAYRMGDYVKIDDLLL</sequence>
<dbReference type="Pfam" id="PF09826">
    <property type="entry name" value="Beta_propel"/>
    <property type="match status" value="1"/>
</dbReference>
<evidence type="ECO:0000313" key="4">
    <source>
        <dbReference type="Proteomes" id="UP000095727"/>
    </source>
</evidence>
<keyword evidence="2" id="KW-1133">Transmembrane helix</keyword>
<protein>
    <submittedName>
        <fullName evidence="3">Secreted protein containing C-terminal beta-propeller domain distantly related to WD-40 repeats</fullName>
    </submittedName>
</protein>
<dbReference type="RefSeq" id="WP_055155980.1">
    <property type="nucleotide sequence ID" value="NZ_CYXR01000005.1"/>
</dbReference>
<reference evidence="3 4" key="1">
    <citation type="submission" date="2015-09" db="EMBL/GenBank/DDBJ databases">
        <authorList>
            <consortium name="Pathogen Informatics"/>
        </authorList>
    </citation>
    <scope>NUCLEOTIDE SEQUENCE [LARGE SCALE GENOMIC DNA]</scope>
    <source>
        <strain evidence="3 4">2789STDY5834962</strain>
    </source>
</reference>
<feature type="compositionally biased region" description="Low complexity" evidence="1">
    <location>
        <begin position="82"/>
        <end position="107"/>
    </location>
</feature>
<feature type="compositionally biased region" description="Basic and acidic residues" evidence="1">
    <location>
        <begin position="1"/>
        <end position="16"/>
    </location>
</feature>
<feature type="transmembrane region" description="Helical" evidence="2">
    <location>
        <begin position="58"/>
        <end position="77"/>
    </location>
</feature>
<evidence type="ECO:0000256" key="1">
    <source>
        <dbReference type="SAM" id="MobiDB-lite"/>
    </source>
</evidence>
<keyword evidence="2" id="KW-0472">Membrane</keyword>
<keyword evidence="2" id="KW-0812">Transmembrane</keyword>
<dbReference type="SUPFAM" id="SSF69322">
    <property type="entry name" value="Tricorn protease domain 2"/>
    <property type="match status" value="1"/>
</dbReference>
<dbReference type="InterPro" id="IPR019198">
    <property type="entry name" value="Beta_propeller_containing"/>
</dbReference>
<gene>
    <name evidence="3" type="ORF">ERS852574_00965</name>
</gene>
<evidence type="ECO:0000256" key="2">
    <source>
        <dbReference type="SAM" id="Phobius"/>
    </source>
</evidence>
<dbReference type="EMBL" id="CYXR01000005">
    <property type="protein sequence ID" value="CUM82872.1"/>
    <property type="molecule type" value="Genomic_DNA"/>
</dbReference>
<proteinExistence type="predicted"/>
<organism evidence="3 4">
    <name type="scientific">Coprococcus comes</name>
    <dbReference type="NCBI Taxonomy" id="410072"/>
    <lineage>
        <taxon>Bacteria</taxon>
        <taxon>Bacillati</taxon>
        <taxon>Bacillota</taxon>
        <taxon>Clostridia</taxon>
        <taxon>Lachnospirales</taxon>
        <taxon>Lachnospiraceae</taxon>
        <taxon>Coprococcus</taxon>
    </lineage>
</organism>
<feature type="region of interest" description="Disordered" evidence="1">
    <location>
        <begin position="1"/>
        <end position="24"/>
    </location>
</feature>
<accession>A0A173RXX3</accession>
<dbReference type="Proteomes" id="UP000095727">
    <property type="component" value="Unassembled WGS sequence"/>
</dbReference>
<dbReference type="AlphaFoldDB" id="A0A173RXX3"/>
<name>A0A173RXX3_9FIRM</name>
<feature type="region of interest" description="Disordered" evidence="1">
    <location>
        <begin position="82"/>
        <end position="108"/>
    </location>
</feature>
<evidence type="ECO:0000313" key="3">
    <source>
        <dbReference type="EMBL" id="CUM82872.1"/>
    </source>
</evidence>